<evidence type="ECO:0000313" key="3">
    <source>
        <dbReference type="Proteomes" id="UP000694397"/>
    </source>
</evidence>
<dbReference type="GeneTree" id="ENSGT00940000155235"/>
<protein>
    <submittedName>
        <fullName evidence="2">KLF transcription factor 7</fullName>
    </submittedName>
</protein>
<dbReference type="AlphaFoldDB" id="A0A8C9VGH7"/>
<accession>A0A8C9VGH7</accession>
<evidence type="ECO:0000313" key="2">
    <source>
        <dbReference type="Ensembl" id="ENSSFOP00015053177.1"/>
    </source>
</evidence>
<dbReference type="Proteomes" id="UP000694397">
    <property type="component" value="Chromosome 24"/>
</dbReference>
<feature type="region of interest" description="Disordered" evidence="1">
    <location>
        <begin position="70"/>
        <end position="104"/>
    </location>
</feature>
<evidence type="ECO:0000256" key="1">
    <source>
        <dbReference type="SAM" id="MobiDB-lite"/>
    </source>
</evidence>
<dbReference type="CDD" id="cd21585">
    <property type="entry name" value="KLF7_N"/>
    <property type="match status" value="1"/>
</dbReference>
<reference evidence="2" key="2">
    <citation type="submission" date="2025-08" db="UniProtKB">
        <authorList>
            <consortium name="Ensembl"/>
        </authorList>
    </citation>
    <scope>IDENTIFICATION</scope>
</reference>
<reference evidence="2" key="3">
    <citation type="submission" date="2025-09" db="UniProtKB">
        <authorList>
            <consortium name="Ensembl"/>
        </authorList>
    </citation>
    <scope>IDENTIFICATION</scope>
</reference>
<sequence length="269" mass="29346">MDVLASYSIFQELQLVHDTGYFSALPSLEDNWQQTCLELERYLQTEPKRLSELFDENLDSLLTPAFLKEDSDHELSEPVPPNSASQRSPATVLHSPGTCSESQTGVNAAQLSAVTSLTPPSSPELGRHLIKPAVPPMLTARADGTLTLKLTTLAPSKSLRFICFFFFTFLYQSQSTVLLWLTLSHTPPKYSSCLWPCHPSPKMHCPPDPDSVHLCCQATASHLASTSCNCLVMQSILGCSVHPGALLSVVSFVAWLLGNCIMHSCLGAV</sequence>
<reference evidence="2 3" key="1">
    <citation type="submission" date="2019-04" db="EMBL/GenBank/DDBJ databases">
        <authorList>
            <consortium name="Wellcome Sanger Institute Data Sharing"/>
        </authorList>
    </citation>
    <scope>NUCLEOTIDE SEQUENCE [LARGE SCALE GENOMIC DNA]</scope>
</reference>
<proteinExistence type="predicted"/>
<organism evidence="2 3">
    <name type="scientific">Scleropages formosus</name>
    <name type="common">Asian bonytongue</name>
    <name type="synonym">Osteoglossum formosum</name>
    <dbReference type="NCBI Taxonomy" id="113540"/>
    <lineage>
        <taxon>Eukaryota</taxon>
        <taxon>Metazoa</taxon>
        <taxon>Chordata</taxon>
        <taxon>Craniata</taxon>
        <taxon>Vertebrata</taxon>
        <taxon>Euteleostomi</taxon>
        <taxon>Actinopterygii</taxon>
        <taxon>Neopterygii</taxon>
        <taxon>Teleostei</taxon>
        <taxon>Osteoglossocephala</taxon>
        <taxon>Osteoglossomorpha</taxon>
        <taxon>Osteoglossiformes</taxon>
        <taxon>Osteoglossidae</taxon>
        <taxon>Scleropages</taxon>
    </lineage>
</organism>
<gene>
    <name evidence="2" type="primary">KLF7</name>
    <name evidence="2" type="synonym">LOC108918909</name>
</gene>
<dbReference type="Ensembl" id="ENSSFOT00015044129.1">
    <property type="protein sequence ID" value="ENSSFOP00015053177.1"/>
    <property type="gene ID" value="ENSSFOG00015011324.2"/>
</dbReference>
<name>A0A8C9VGH7_SCLFO</name>
<keyword evidence="3" id="KW-1185">Reference proteome</keyword>
<dbReference type="OrthoDB" id="4748970at2759"/>